<keyword evidence="3" id="KW-1185">Reference proteome</keyword>
<name>A0A1M4SKT3_9GAMM</name>
<protein>
    <submittedName>
        <fullName evidence="2">Uncharacterized protein</fullName>
    </submittedName>
</protein>
<organism evidence="2 3">
    <name type="scientific">Marinomonas polaris DSM 16579</name>
    <dbReference type="NCBI Taxonomy" id="1122206"/>
    <lineage>
        <taxon>Bacteria</taxon>
        <taxon>Pseudomonadati</taxon>
        <taxon>Pseudomonadota</taxon>
        <taxon>Gammaproteobacteria</taxon>
        <taxon>Oceanospirillales</taxon>
        <taxon>Oceanospirillaceae</taxon>
        <taxon>Marinomonas</taxon>
    </lineage>
</organism>
<sequence>MSILREPKERKLLVAVILAFLSLVIIELQLPLLPVLSDTFMGQILCSDGTKNISTGLLIGLISAYIFYILIDYLPRKRRDKKTIELLDSLISSILDAYVRCRIFGHETAISHVDKSTLNESWLNDQKTILKNNNSKFLPLKFAMQTAYTRIEDFRHTLPLAVSLSPEHALQWLIIIDKIRLMAESYGEEVNIPREVQHLVDLDIEDNPIRLYKSTLNLRFLEIVEQADAWLKLTQSATNKSIRPR</sequence>
<proteinExistence type="predicted"/>
<feature type="transmembrane region" description="Helical" evidence="1">
    <location>
        <begin position="12"/>
        <end position="33"/>
    </location>
</feature>
<keyword evidence="1" id="KW-1133">Transmembrane helix</keyword>
<feature type="transmembrane region" description="Helical" evidence="1">
    <location>
        <begin position="53"/>
        <end position="74"/>
    </location>
</feature>
<gene>
    <name evidence="2" type="ORF">SAMN02745753_00064</name>
</gene>
<accession>A0A1M4SKT3</accession>
<keyword evidence="1" id="KW-0812">Transmembrane</keyword>
<evidence type="ECO:0000256" key="1">
    <source>
        <dbReference type="SAM" id="Phobius"/>
    </source>
</evidence>
<dbReference type="Proteomes" id="UP000184517">
    <property type="component" value="Unassembled WGS sequence"/>
</dbReference>
<keyword evidence="1" id="KW-0472">Membrane</keyword>
<evidence type="ECO:0000313" key="3">
    <source>
        <dbReference type="Proteomes" id="UP000184517"/>
    </source>
</evidence>
<reference evidence="3" key="1">
    <citation type="submission" date="2016-11" db="EMBL/GenBank/DDBJ databases">
        <authorList>
            <person name="Varghese N."/>
            <person name="Submissions S."/>
        </authorList>
    </citation>
    <scope>NUCLEOTIDE SEQUENCE [LARGE SCALE GENOMIC DNA]</scope>
    <source>
        <strain evidence="3">DSM 16579</strain>
    </source>
</reference>
<dbReference type="AlphaFoldDB" id="A0A1M4SKT3"/>
<dbReference type="EMBL" id="FQVF01000002">
    <property type="protein sequence ID" value="SHE32884.1"/>
    <property type="molecule type" value="Genomic_DNA"/>
</dbReference>
<evidence type="ECO:0000313" key="2">
    <source>
        <dbReference type="EMBL" id="SHE32884.1"/>
    </source>
</evidence>